<sequence length="260" mass="29357">MMHKLRTRQVEGSADIRAFFDRLAATYREAHGRADRLLAYRLSIIRPLLGKRRGTLLEIGCGTGMHLFELAGLYEQAIGTDLSPNMISEADRLREKHANRETIRFAVDPAEQLSTIESGQIDTVLCIGAFEHMPDKPRVLRQIARVLKPGGEFICLTPNGAYCWYTAIARGFRWDTQHLSSDRFMTRQELCGLLNDAGLVPETIDYWTFIPKGDMPSPIYWLLSGLNIIGKRLKIPALRGGIYLKAVFKEGQSKDAYKAE</sequence>
<dbReference type="SUPFAM" id="SSF53335">
    <property type="entry name" value="S-adenosyl-L-methionine-dependent methyltransferases"/>
    <property type="match status" value="1"/>
</dbReference>
<proteinExistence type="predicted"/>
<dbReference type="CDD" id="cd02440">
    <property type="entry name" value="AdoMet_MTases"/>
    <property type="match status" value="1"/>
</dbReference>
<accession>A0A4P9UJP6</accession>
<keyword evidence="3" id="KW-1185">Reference proteome</keyword>
<dbReference type="OrthoDB" id="5642573at2"/>
<dbReference type="Proteomes" id="UP000305881">
    <property type="component" value="Chromosome"/>
</dbReference>
<organism evidence="2 3">
    <name type="scientific">Methylotuvimicrobium buryatense</name>
    <name type="common">Methylomicrobium buryatense</name>
    <dbReference type="NCBI Taxonomy" id="95641"/>
    <lineage>
        <taxon>Bacteria</taxon>
        <taxon>Pseudomonadati</taxon>
        <taxon>Pseudomonadota</taxon>
        <taxon>Gammaproteobacteria</taxon>
        <taxon>Methylococcales</taxon>
        <taxon>Methylococcaceae</taxon>
        <taxon>Methylotuvimicrobium</taxon>
    </lineage>
</organism>
<feature type="domain" description="Methyltransferase type 11" evidence="1">
    <location>
        <begin position="57"/>
        <end position="155"/>
    </location>
</feature>
<protein>
    <submittedName>
        <fullName evidence="2">Class I SAM-dependent methyltransferase</fullName>
    </submittedName>
</protein>
<dbReference type="STRING" id="675511.GCA_000341735_02290"/>
<dbReference type="Gene3D" id="3.40.50.150">
    <property type="entry name" value="Vaccinia Virus protein VP39"/>
    <property type="match status" value="1"/>
</dbReference>
<evidence type="ECO:0000313" key="3">
    <source>
        <dbReference type="Proteomes" id="UP000305881"/>
    </source>
</evidence>
<dbReference type="PANTHER" id="PTHR42912:SF93">
    <property type="entry name" value="N6-ADENOSINE-METHYLTRANSFERASE TMT1A"/>
    <property type="match status" value="1"/>
</dbReference>
<gene>
    <name evidence="2" type="ORF">EQU24_03585</name>
</gene>
<dbReference type="GO" id="GO:0008757">
    <property type="term" value="F:S-adenosylmethionine-dependent methyltransferase activity"/>
    <property type="evidence" value="ECO:0007669"/>
    <property type="project" value="InterPro"/>
</dbReference>
<dbReference type="InterPro" id="IPR050508">
    <property type="entry name" value="Methyltransf_Superfamily"/>
</dbReference>
<keyword evidence="2" id="KW-0808">Transferase</keyword>
<dbReference type="GO" id="GO:0032259">
    <property type="term" value="P:methylation"/>
    <property type="evidence" value="ECO:0007669"/>
    <property type="project" value="UniProtKB-KW"/>
</dbReference>
<evidence type="ECO:0000259" key="1">
    <source>
        <dbReference type="Pfam" id="PF08241"/>
    </source>
</evidence>
<name>A0A4P9UJP6_METBY</name>
<dbReference type="InterPro" id="IPR029063">
    <property type="entry name" value="SAM-dependent_MTases_sf"/>
</dbReference>
<dbReference type="Pfam" id="PF08241">
    <property type="entry name" value="Methyltransf_11"/>
    <property type="match status" value="1"/>
</dbReference>
<dbReference type="EMBL" id="CP035467">
    <property type="protein sequence ID" value="QCW81432.1"/>
    <property type="molecule type" value="Genomic_DNA"/>
</dbReference>
<evidence type="ECO:0000313" key="2">
    <source>
        <dbReference type="EMBL" id="QCW81432.1"/>
    </source>
</evidence>
<dbReference type="AlphaFoldDB" id="A0A4P9UJP6"/>
<dbReference type="InterPro" id="IPR013216">
    <property type="entry name" value="Methyltransf_11"/>
</dbReference>
<dbReference type="PANTHER" id="PTHR42912">
    <property type="entry name" value="METHYLTRANSFERASE"/>
    <property type="match status" value="1"/>
</dbReference>
<dbReference type="RefSeq" id="WP_083877707.1">
    <property type="nucleotide sequence ID" value="NZ_CP035467.1"/>
</dbReference>
<dbReference type="KEGG" id="mbur:EQU24_03585"/>
<reference evidence="3" key="1">
    <citation type="journal article" date="2019" name="J. Bacteriol.">
        <title>A Mutagenic Screen Identifies a TonB-Dependent Receptor Required for the Lanthanide Metal Switch in the Type I Methanotroph 'Methylotuvimicrobium buryatense' 5GB1C.</title>
        <authorList>
            <person name="Groom J.D."/>
            <person name="Ford S.M."/>
            <person name="Pesesky M.W."/>
            <person name="Lidstrom M.E."/>
        </authorList>
    </citation>
    <scope>NUCLEOTIDE SEQUENCE [LARGE SCALE GENOMIC DNA]</scope>
    <source>
        <strain evidence="3">5GB1C</strain>
    </source>
</reference>
<keyword evidence="2" id="KW-0489">Methyltransferase</keyword>